<feature type="chain" id="PRO_5045214876" description="TonB-dependent receptor plug domain-containing protein" evidence="1">
    <location>
        <begin position="41"/>
        <end position="109"/>
    </location>
</feature>
<keyword evidence="3" id="KW-1185">Reference proteome</keyword>
<proteinExistence type="predicted"/>
<feature type="signal peptide" evidence="1">
    <location>
        <begin position="1"/>
        <end position="40"/>
    </location>
</feature>
<sequence length="109" mass="12129">MATVNRLNKISQVLRQHKGYRNNLVLTSTLLSLLSLPAFAADEDKIESAEEIEVIEVQGLRQTMTKSLNRKKNSVAIVDAVVAADFGELLMGCPFLMLLKIFQVRLAID</sequence>
<keyword evidence="1" id="KW-0732">Signal</keyword>
<accession>A0ABT5FJ66</accession>
<evidence type="ECO:0000313" key="3">
    <source>
        <dbReference type="Proteomes" id="UP001528411"/>
    </source>
</evidence>
<comment type="caution">
    <text evidence="2">The sequence shown here is derived from an EMBL/GenBank/DDBJ whole genome shotgun (WGS) entry which is preliminary data.</text>
</comment>
<evidence type="ECO:0000256" key="1">
    <source>
        <dbReference type="SAM" id="SignalP"/>
    </source>
</evidence>
<protein>
    <recommendedName>
        <fullName evidence="4">TonB-dependent receptor plug domain-containing protein</fullName>
    </recommendedName>
</protein>
<evidence type="ECO:0000313" key="2">
    <source>
        <dbReference type="EMBL" id="MDC2891190.1"/>
    </source>
</evidence>
<reference evidence="2 3" key="1">
    <citation type="submission" date="2023-01" db="EMBL/GenBank/DDBJ databases">
        <title>Psychrosphaera sp. nov., isolated from marine algae.</title>
        <authorList>
            <person name="Bayburt H."/>
            <person name="Choi B.J."/>
            <person name="Kim J.M."/>
            <person name="Choi D.G."/>
            <person name="Jeon C.O."/>
        </authorList>
    </citation>
    <scope>NUCLEOTIDE SEQUENCE [LARGE SCALE GENOMIC DNA]</scope>
    <source>
        <strain evidence="2 3">G1-22</strain>
    </source>
</reference>
<dbReference type="RefSeq" id="WP_272182217.1">
    <property type="nucleotide sequence ID" value="NZ_JAQOMS010000002.1"/>
</dbReference>
<evidence type="ECO:0008006" key="4">
    <source>
        <dbReference type="Google" id="ProtNLM"/>
    </source>
</evidence>
<dbReference type="EMBL" id="JAQOMS010000002">
    <property type="protein sequence ID" value="MDC2891190.1"/>
    <property type="molecule type" value="Genomic_DNA"/>
</dbReference>
<gene>
    <name evidence="2" type="ORF">PN838_23640</name>
</gene>
<name>A0ABT5FJ66_9GAMM</name>
<organism evidence="2 3">
    <name type="scientific">Psychrosphaera algicola</name>
    <dbReference type="NCBI Taxonomy" id="3023714"/>
    <lineage>
        <taxon>Bacteria</taxon>
        <taxon>Pseudomonadati</taxon>
        <taxon>Pseudomonadota</taxon>
        <taxon>Gammaproteobacteria</taxon>
        <taxon>Alteromonadales</taxon>
        <taxon>Pseudoalteromonadaceae</taxon>
        <taxon>Psychrosphaera</taxon>
    </lineage>
</organism>
<dbReference type="Proteomes" id="UP001528411">
    <property type="component" value="Unassembled WGS sequence"/>
</dbReference>